<accession>A0A9N9INQ4</accession>
<gene>
    <name evidence="1" type="ORF">CPELLU_LOCUS14261</name>
</gene>
<keyword evidence="2" id="KW-1185">Reference proteome</keyword>
<comment type="caution">
    <text evidence="1">The sequence shown here is derived from an EMBL/GenBank/DDBJ whole genome shotgun (WGS) entry which is preliminary data.</text>
</comment>
<dbReference type="InterPro" id="IPR036388">
    <property type="entry name" value="WH-like_DNA-bd_sf"/>
</dbReference>
<protein>
    <submittedName>
        <fullName evidence="1">6775_t:CDS:1</fullName>
    </submittedName>
</protein>
<feature type="non-terminal residue" evidence="1">
    <location>
        <position position="1"/>
    </location>
</feature>
<evidence type="ECO:0000313" key="2">
    <source>
        <dbReference type="Proteomes" id="UP000789759"/>
    </source>
</evidence>
<dbReference type="InterPro" id="IPR009057">
    <property type="entry name" value="Homeodomain-like_sf"/>
</dbReference>
<dbReference type="SUPFAM" id="SSF46689">
    <property type="entry name" value="Homeodomain-like"/>
    <property type="match status" value="1"/>
</dbReference>
<dbReference type="OrthoDB" id="2426975at2759"/>
<proteinExistence type="predicted"/>
<reference evidence="1" key="1">
    <citation type="submission" date="2021-06" db="EMBL/GenBank/DDBJ databases">
        <authorList>
            <person name="Kallberg Y."/>
            <person name="Tangrot J."/>
            <person name="Rosling A."/>
        </authorList>
    </citation>
    <scope>NUCLEOTIDE SEQUENCE</scope>
    <source>
        <strain evidence="1">FL966</strain>
    </source>
</reference>
<dbReference type="EMBL" id="CAJVQA010016611">
    <property type="protein sequence ID" value="CAG8744093.1"/>
    <property type="molecule type" value="Genomic_DNA"/>
</dbReference>
<sequence length="61" mass="6891">ILFVPNMRRNELTNKQRDQIISAYLAGSNAPKILAVLSIACTTVYETIDRYKKTGSSYPKK</sequence>
<dbReference type="Gene3D" id="1.10.10.10">
    <property type="entry name" value="Winged helix-like DNA-binding domain superfamily/Winged helix DNA-binding domain"/>
    <property type="match status" value="1"/>
</dbReference>
<evidence type="ECO:0000313" key="1">
    <source>
        <dbReference type="EMBL" id="CAG8744093.1"/>
    </source>
</evidence>
<organism evidence="1 2">
    <name type="scientific">Cetraspora pellucida</name>
    <dbReference type="NCBI Taxonomy" id="1433469"/>
    <lineage>
        <taxon>Eukaryota</taxon>
        <taxon>Fungi</taxon>
        <taxon>Fungi incertae sedis</taxon>
        <taxon>Mucoromycota</taxon>
        <taxon>Glomeromycotina</taxon>
        <taxon>Glomeromycetes</taxon>
        <taxon>Diversisporales</taxon>
        <taxon>Gigasporaceae</taxon>
        <taxon>Cetraspora</taxon>
    </lineage>
</organism>
<name>A0A9N9INQ4_9GLOM</name>
<dbReference type="AlphaFoldDB" id="A0A9N9INQ4"/>
<dbReference type="Proteomes" id="UP000789759">
    <property type="component" value="Unassembled WGS sequence"/>
</dbReference>